<keyword evidence="2" id="KW-1133">Transmembrane helix</keyword>
<evidence type="ECO:0000313" key="3">
    <source>
        <dbReference type="EnsemblMetazoa" id="PPA06789.1"/>
    </source>
</evidence>
<feature type="region of interest" description="Disordered" evidence="1">
    <location>
        <begin position="344"/>
        <end position="391"/>
    </location>
</feature>
<keyword evidence="4" id="KW-1185">Reference proteome</keyword>
<evidence type="ECO:0000256" key="2">
    <source>
        <dbReference type="SAM" id="Phobius"/>
    </source>
</evidence>
<feature type="transmembrane region" description="Helical" evidence="2">
    <location>
        <begin position="162"/>
        <end position="186"/>
    </location>
</feature>
<accession>A0A8R1U745</accession>
<feature type="transmembrane region" description="Helical" evidence="2">
    <location>
        <begin position="39"/>
        <end position="61"/>
    </location>
</feature>
<reference evidence="4" key="1">
    <citation type="journal article" date="2008" name="Nat. Genet.">
        <title>The Pristionchus pacificus genome provides a unique perspective on nematode lifestyle and parasitism.</title>
        <authorList>
            <person name="Dieterich C."/>
            <person name="Clifton S.W."/>
            <person name="Schuster L.N."/>
            <person name="Chinwalla A."/>
            <person name="Delehaunty K."/>
            <person name="Dinkelacker I."/>
            <person name="Fulton L."/>
            <person name="Fulton R."/>
            <person name="Godfrey J."/>
            <person name="Minx P."/>
            <person name="Mitreva M."/>
            <person name="Roeseler W."/>
            <person name="Tian H."/>
            <person name="Witte H."/>
            <person name="Yang S.P."/>
            <person name="Wilson R.K."/>
            <person name="Sommer R.J."/>
        </authorList>
    </citation>
    <scope>NUCLEOTIDE SEQUENCE [LARGE SCALE GENOMIC DNA]</scope>
    <source>
        <strain evidence="4">PS312</strain>
    </source>
</reference>
<keyword evidence="2" id="KW-0472">Membrane</keyword>
<protein>
    <submittedName>
        <fullName evidence="3">Uncharacterized protein</fullName>
    </submittedName>
</protein>
<evidence type="ECO:0000313" key="4">
    <source>
        <dbReference type="Proteomes" id="UP000005239"/>
    </source>
</evidence>
<feature type="transmembrane region" description="Helical" evidence="2">
    <location>
        <begin position="121"/>
        <end position="142"/>
    </location>
</feature>
<dbReference type="PANTHER" id="PTHR12892:SF15">
    <property type="entry name" value="POST-GPI ATTACHMENT TO PROTEINS FACTOR 2-LIKE"/>
    <property type="match status" value="1"/>
</dbReference>
<dbReference type="EnsemblMetazoa" id="PPA06789.1">
    <property type="protein sequence ID" value="PPA06789.1"/>
    <property type="gene ID" value="WBGene00096343"/>
</dbReference>
<proteinExistence type="predicted"/>
<dbReference type="AlphaFoldDB" id="A0A2A6CTL1"/>
<dbReference type="InterPro" id="IPR039545">
    <property type="entry name" value="PGAP2"/>
</dbReference>
<feature type="compositionally biased region" description="Basic and acidic residues" evidence="1">
    <location>
        <begin position="350"/>
        <end position="370"/>
    </location>
</feature>
<feature type="compositionally biased region" description="Polar residues" evidence="1">
    <location>
        <begin position="374"/>
        <end position="391"/>
    </location>
</feature>
<name>A0A2A6CTL1_PRIPA</name>
<reference evidence="3" key="2">
    <citation type="submission" date="2022-06" db="UniProtKB">
        <authorList>
            <consortium name="EnsemblMetazoa"/>
        </authorList>
    </citation>
    <scope>IDENTIFICATION</scope>
    <source>
        <strain evidence="3">PS312</strain>
    </source>
</reference>
<dbReference type="GO" id="GO:0000139">
    <property type="term" value="C:Golgi membrane"/>
    <property type="evidence" value="ECO:0007669"/>
    <property type="project" value="InterPro"/>
</dbReference>
<dbReference type="Proteomes" id="UP000005239">
    <property type="component" value="Unassembled WGS sequence"/>
</dbReference>
<dbReference type="GO" id="GO:0006506">
    <property type="term" value="P:GPI anchor biosynthetic process"/>
    <property type="evidence" value="ECO:0000318"/>
    <property type="project" value="GO_Central"/>
</dbReference>
<keyword evidence="2" id="KW-0812">Transmembrane</keyword>
<dbReference type="PANTHER" id="PTHR12892">
    <property type="entry name" value="FGF RECEPTOR ACTIVATING PROTEIN 1"/>
    <property type="match status" value="1"/>
</dbReference>
<accession>A0A2A6CTL1</accession>
<feature type="transmembrane region" description="Helical" evidence="2">
    <location>
        <begin position="251"/>
        <end position="277"/>
    </location>
</feature>
<gene>
    <name evidence="3" type="primary">WBGene00096343</name>
</gene>
<sequence>MISRHSSKQMRSGETVEKESRNLPPVSYSIGSWEPQKQLWIFALILHLPSRALIMMHYHIFHPYHIDIQHYHIEAASRMARIFLATFILRCRYTRDSRASLCHNIPCRFQRRFLYDSDVHAASFGVWWAASILVMSIVVHVYQDEIYCRNITHGSPRWPEFFWRLSFYVAVTLEILGLVCVTIFHVDSSVGFCTLFIYFCDVHAASFGVCNTRNQKAIEDLSVHSIVCKDDRSTTMTTSIAYLYSQSFCSFTAFTIFILGEYLLIALNAAFWAVVIFEFSRDFDGFRIVSIRSNTRNQKAIEDLSVHSIVCKDDRSTTMTSPSGVKKEEPVDEDDDLDVIKVFKPNPAKKRQEEDTETTMKREPEPEEKIAPTSVRSTARTATITLKKSSS</sequence>
<feature type="region of interest" description="Disordered" evidence="1">
    <location>
        <begin position="315"/>
        <end position="334"/>
    </location>
</feature>
<dbReference type="GO" id="GO:0005789">
    <property type="term" value="C:endoplasmic reticulum membrane"/>
    <property type="evidence" value="ECO:0000318"/>
    <property type="project" value="GO_Central"/>
</dbReference>
<organism evidence="3 4">
    <name type="scientific">Pristionchus pacificus</name>
    <name type="common">Parasitic nematode worm</name>
    <dbReference type="NCBI Taxonomy" id="54126"/>
    <lineage>
        <taxon>Eukaryota</taxon>
        <taxon>Metazoa</taxon>
        <taxon>Ecdysozoa</taxon>
        <taxon>Nematoda</taxon>
        <taxon>Chromadorea</taxon>
        <taxon>Rhabditida</taxon>
        <taxon>Rhabditina</taxon>
        <taxon>Diplogasteromorpha</taxon>
        <taxon>Diplogasteroidea</taxon>
        <taxon>Neodiplogasteridae</taxon>
        <taxon>Pristionchus</taxon>
    </lineage>
</organism>
<evidence type="ECO:0000256" key="1">
    <source>
        <dbReference type="SAM" id="MobiDB-lite"/>
    </source>
</evidence>